<dbReference type="RefSeq" id="XP_024396277.1">
    <property type="nucleotide sequence ID" value="XM_024540509.2"/>
</dbReference>
<dbReference type="EnsemblPlants" id="Pp3c15_5370V3.1">
    <property type="protein sequence ID" value="Pp3c15_5370V3.1"/>
    <property type="gene ID" value="Pp3c15_5370"/>
</dbReference>
<dbReference type="OMA" id="TSEENCC"/>
<keyword evidence="7" id="KW-1015">Disulfide bond</keyword>
<dbReference type="PANTHER" id="PTHR11474">
    <property type="entry name" value="TYROSINASE FAMILY MEMBER"/>
    <property type="match status" value="1"/>
</dbReference>
<evidence type="ECO:0000256" key="2">
    <source>
        <dbReference type="ARBA" id="ARBA00009928"/>
    </source>
</evidence>
<dbReference type="PROSITE" id="PS00498">
    <property type="entry name" value="TYROSINASE_2"/>
    <property type="match status" value="1"/>
</dbReference>
<organism evidence="10">
    <name type="scientific">Physcomitrium patens</name>
    <name type="common">Spreading-leaved earth moss</name>
    <name type="synonym">Physcomitrella patens</name>
    <dbReference type="NCBI Taxonomy" id="3218"/>
    <lineage>
        <taxon>Eukaryota</taxon>
        <taxon>Viridiplantae</taxon>
        <taxon>Streptophyta</taxon>
        <taxon>Embryophyta</taxon>
        <taxon>Bryophyta</taxon>
        <taxon>Bryophytina</taxon>
        <taxon>Bryopsida</taxon>
        <taxon>Funariidae</taxon>
        <taxon>Funariales</taxon>
        <taxon>Funariaceae</taxon>
        <taxon>Physcomitrium</taxon>
    </lineage>
</organism>
<dbReference type="InterPro" id="IPR022740">
    <property type="entry name" value="Polyphenol_oxidase_C"/>
</dbReference>
<keyword evidence="4" id="KW-0883">Thioether bond</keyword>
<dbReference type="Pfam" id="PF12143">
    <property type="entry name" value="PPO1_KFDV"/>
    <property type="match status" value="1"/>
</dbReference>
<evidence type="ECO:0000256" key="7">
    <source>
        <dbReference type="ARBA" id="ARBA00023157"/>
    </source>
</evidence>
<feature type="domain" description="Tyrosinase copper-binding" evidence="8">
    <location>
        <begin position="137"/>
        <end position="154"/>
    </location>
</feature>
<dbReference type="Pfam" id="PF00264">
    <property type="entry name" value="Tyrosinase"/>
    <property type="match status" value="1"/>
</dbReference>
<dbReference type="PROSITE" id="PS00497">
    <property type="entry name" value="TYROSINASE_1"/>
    <property type="match status" value="1"/>
</dbReference>
<evidence type="ECO:0000313" key="12">
    <source>
        <dbReference type="Proteomes" id="UP000006727"/>
    </source>
</evidence>
<evidence type="ECO:0000259" key="9">
    <source>
        <dbReference type="PROSITE" id="PS00498"/>
    </source>
</evidence>
<sequence length="541" mass="61514">MGNFLEDGSRKDLTGFKMRAAVLILSQILGDFTSGVPIPAPEFPEKCTSEENCCMPYPYTGKPVRQFTIDPNLPLRIRRPVHKLNDDEIAKLEKGYQLLRSLSESDPRSLSNQAKLHCLYCDNGIYYPGMIWPLEIHNHWLFLPWHRMFLYFHERILAELLDDDSFALPYWNWDNQSEEEVANTLPDIYASNRSSSLWNHNRNKCAQQPNIVNLNTVGGCTEKTPTELRIENTRLMYTQIVSGAPTPRLFFGQAYSYGDGGGHGPGTFEDNPHGTVHLWVGDPDAPNKFDDMGNFGRAARDPIFYPHHANIDRIWTIWKTMPGKQRMEPNHTDFLDASFTYYDENADRVTVKVSQIINTTLLRYEYEESPTAWITNGQKAGYENSIPVCNPMNPSQTNAMIIATPELTIQDKLGAEPLTFRVPRPERSDVGVEVLEIEGIKVDGRFQSHWEAYLFFPSVDINTPVSCPEFFGTFNFVPHVGQAQFNRDRVWRVAVKDKLVALGKDNYTDIIVTLVQFGPNVQPLGIGKARIVYDASPATLE</sequence>
<comment type="cofactor">
    <cofactor evidence="1">
        <name>Cu(2+)</name>
        <dbReference type="ChEBI" id="CHEBI:29036"/>
    </cofactor>
</comment>
<dbReference type="Gene3D" id="1.10.1280.10">
    <property type="entry name" value="Di-copper center containing domain from catechol oxidase"/>
    <property type="match status" value="1"/>
</dbReference>
<reference evidence="11" key="3">
    <citation type="submission" date="2020-12" db="UniProtKB">
        <authorList>
            <consortium name="EnsemblPlants"/>
        </authorList>
    </citation>
    <scope>IDENTIFICATION</scope>
</reference>
<comment type="similarity">
    <text evidence="2">Belongs to the tyrosinase family.</text>
</comment>
<evidence type="ECO:0000313" key="11">
    <source>
        <dbReference type="EnsemblPlants" id="Pp3c15_5370V3.1"/>
    </source>
</evidence>
<evidence type="ECO:0000256" key="6">
    <source>
        <dbReference type="ARBA" id="ARBA00023008"/>
    </source>
</evidence>
<evidence type="ECO:0000256" key="3">
    <source>
        <dbReference type="ARBA" id="ARBA00022723"/>
    </source>
</evidence>
<accession>A0A2K1JC20</accession>
<gene>
    <name evidence="11" type="primary">LOC112292229</name>
    <name evidence="10" type="ORF">PHYPA_019358</name>
</gene>
<dbReference type="InterPro" id="IPR008922">
    <property type="entry name" value="Di-copper_centre_dom_sf"/>
</dbReference>
<proteinExistence type="inferred from homology"/>
<dbReference type="OrthoDB" id="6132182at2759"/>
<dbReference type="PRINTS" id="PR00092">
    <property type="entry name" value="TYROSINASE"/>
</dbReference>
<dbReference type="Pfam" id="PF12142">
    <property type="entry name" value="PPO1_DWL"/>
    <property type="match status" value="1"/>
</dbReference>
<evidence type="ECO:0000313" key="10">
    <source>
        <dbReference type="EMBL" id="PNR39080.1"/>
    </source>
</evidence>
<evidence type="ECO:0000256" key="1">
    <source>
        <dbReference type="ARBA" id="ARBA00001973"/>
    </source>
</evidence>
<dbReference type="AlphaFoldDB" id="A0A2K1JC20"/>
<dbReference type="Proteomes" id="UP000006727">
    <property type="component" value="Chromosome 15"/>
</dbReference>
<evidence type="ECO:0000256" key="4">
    <source>
        <dbReference type="ARBA" id="ARBA00022784"/>
    </source>
</evidence>
<feature type="domain" description="Tyrosinase copper-binding" evidence="9">
    <location>
        <begin position="301"/>
        <end position="312"/>
    </location>
</feature>
<dbReference type="PANTHER" id="PTHR11474:SF76">
    <property type="entry name" value="SHKT DOMAIN-CONTAINING PROTEIN"/>
    <property type="match status" value="1"/>
</dbReference>
<keyword evidence="3" id="KW-0479">Metal-binding</keyword>
<dbReference type="GO" id="GO:0046872">
    <property type="term" value="F:metal ion binding"/>
    <property type="evidence" value="ECO:0007669"/>
    <property type="project" value="UniProtKB-KW"/>
</dbReference>
<dbReference type="STRING" id="3218.A0A2K1JC20"/>
<evidence type="ECO:0000259" key="8">
    <source>
        <dbReference type="PROSITE" id="PS00497"/>
    </source>
</evidence>
<dbReference type="EMBL" id="ABEU02000015">
    <property type="protein sequence ID" value="PNR39080.1"/>
    <property type="molecule type" value="Genomic_DNA"/>
</dbReference>
<keyword evidence="5" id="KW-0560">Oxidoreductase</keyword>
<keyword evidence="6" id="KW-0186">Copper</keyword>
<keyword evidence="12" id="KW-1185">Reference proteome</keyword>
<dbReference type="SUPFAM" id="SSF48056">
    <property type="entry name" value="Di-copper centre-containing domain"/>
    <property type="match status" value="1"/>
</dbReference>
<evidence type="ECO:0000256" key="5">
    <source>
        <dbReference type="ARBA" id="ARBA00023002"/>
    </source>
</evidence>
<reference evidence="10 12" key="1">
    <citation type="journal article" date="2008" name="Science">
        <title>The Physcomitrella genome reveals evolutionary insights into the conquest of land by plants.</title>
        <authorList>
            <person name="Rensing S."/>
            <person name="Lang D."/>
            <person name="Zimmer A."/>
            <person name="Terry A."/>
            <person name="Salamov A."/>
            <person name="Shapiro H."/>
            <person name="Nishiyama T."/>
            <person name="Perroud P.-F."/>
            <person name="Lindquist E."/>
            <person name="Kamisugi Y."/>
            <person name="Tanahashi T."/>
            <person name="Sakakibara K."/>
            <person name="Fujita T."/>
            <person name="Oishi K."/>
            <person name="Shin-I T."/>
            <person name="Kuroki Y."/>
            <person name="Toyoda A."/>
            <person name="Suzuki Y."/>
            <person name="Hashimoto A."/>
            <person name="Yamaguchi K."/>
            <person name="Sugano A."/>
            <person name="Kohara Y."/>
            <person name="Fujiyama A."/>
            <person name="Anterola A."/>
            <person name="Aoki S."/>
            <person name="Ashton N."/>
            <person name="Barbazuk W.B."/>
            <person name="Barker E."/>
            <person name="Bennetzen J."/>
            <person name="Bezanilla M."/>
            <person name="Blankenship R."/>
            <person name="Cho S.H."/>
            <person name="Dutcher S."/>
            <person name="Estelle M."/>
            <person name="Fawcett J.A."/>
            <person name="Gundlach H."/>
            <person name="Hanada K."/>
            <person name="Heyl A."/>
            <person name="Hicks K.A."/>
            <person name="Hugh J."/>
            <person name="Lohr M."/>
            <person name="Mayer K."/>
            <person name="Melkozernov A."/>
            <person name="Murata T."/>
            <person name="Nelson D."/>
            <person name="Pils B."/>
            <person name="Prigge M."/>
            <person name="Reiss B."/>
            <person name="Renner T."/>
            <person name="Rombauts S."/>
            <person name="Rushton P."/>
            <person name="Sanderfoot A."/>
            <person name="Schween G."/>
            <person name="Shiu S.-H."/>
            <person name="Stueber K."/>
            <person name="Theodoulou F.L."/>
            <person name="Tu H."/>
            <person name="Van de Peer Y."/>
            <person name="Verrier P.J."/>
            <person name="Waters E."/>
            <person name="Wood A."/>
            <person name="Yang L."/>
            <person name="Cove D."/>
            <person name="Cuming A."/>
            <person name="Hasebe M."/>
            <person name="Lucas S."/>
            <person name="Mishler D.B."/>
            <person name="Reski R."/>
            <person name="Grigoriev I."/>
            <person name="Quatrano R.S."/>
            <person name="Boore J.L."/>
        </authorList>
    </citation>
    <scope>NUCLEOTIDE SEQUENCE [LARGE SCALE GENOMIC DNA]</scope>
    <source>
        <strain evidence="11 12">cv. Gransden 2004</strain>
    </source>
</reference>
<reference evidence="10 12" key="2">
    <citation type="journal article" date="2018" name="Plant J.">
        <title>The Physcomitrella patens chromosome-scale assembly reveals moss genome structure and evolution.</title>
        <authorList>
            <person name="Lang D."/>
            <person name="Ullrich K.K."/>
            <person name="Murat F."/>
            <person name="Fuchs J."/>
            <person name="Jenkins J."/>
            <person name="Haas F.B."/>
            <person name="Piednoel M."/>
            <person name="Gundlach H."/>
            <person name="Van Bel M."/>
            <person name="Meyberg R."/>
            <person name="Vives C."/>
            <person name="Morata J."/>
            <person name="Symeonidi A."/>
            <person name="Hiss M."/>
            <person name="Muchero W."/>
            <person name="Kamisugi Y."/>
            <person name="Saleh O."/>
            <person name="Blanc G."/>
            <person name="Decker E.L."/>
            <person name="van Gessel N."/>
            <person name="Grimwood J."/>
            <person name="Hayes R.D."/>
            <person name="Graham S.W."/>
            <person name="Gunter L.E."/>
            <person name="McDaniel S.F."/>
            <person name="Hoernstein S.N.W."/>
            <person name="Larsson A."/>
            <person name="Li F.W."/>
            <person name="Perroud P.F."/>
            <person name="Phillips J."/>
            <person name="Ranjan P."/>
            <person name="Rokshar D.S."/>
            <person name="Rothfels C.J."/>
            <person name="Schneider L."/>
            <person name="Shu S."/>
            <person name="Stevenson D.W."/>
            <person name="Thummler F."/>
            <person name="Tillich M."/>
            <person name="Villarreal Aguilar J.C."/>
            <person name="Widiez T."/>
            <person name="Wong G.K."/>
            <person name="Wymore A."/>
            <person name="Zhang Y."/>
            <person name="Zimmer A.D."/>
            <person name="Quatrano R.S."/>
            <person name="Mayer K.F.X."/>
            <person name="Goodstein D."/>
            <person name="Casacuberta J.M."/>
            <person name="Vandepoele K."/>
            <person name="Reski R."/>
            <person name="Cuming A.C."/>
            <person name="Tuskan G.A."/>
            <person name="Maumus F."/>
            <person name="Salse J."/>
            <person name="Schmutz J."/>
            <person name="Rensing S.A."/>
        </authorList>
    </citation>
    <scope>NUCLEOTIDE SEQUENCE [LARGE SCALE GENOMIC DNA]</scope>
    <source>
        <strain evidence="11 12">cv. Gransden 2004</strain>
    </source>
</reference>
<dbReference type="Gramene" id="Pp3c15_5370V3.1">
    <property type="protein sequence ID" value="Pp3c15_5370V3.1"/>
    <property type="gene ID" value="Pp3c15_5370"/>
</dbReference>
<dbReference type="PaxDb" id="3218-PP1S83_200V6.1"/>
<name>A0A2K1JC20_PHYPA</name>
<dbReference type="GO" id="GO:0004097">
    <property type="term" value="F:catechol oxidase activity"/>
    <property type="evidence" value="ECO:0007669"/>
    <property type="project" value="InterPro"/>
</dbReference>
<dbReference type="InterPro" id="IPR022739">
    <property type="entry name" value="Polyphenol_oxidase_cen"/>
</dbReference>
<dbReference type="GeneID" id="112292229"/>
<protein>
    <recommendedName>
        <fullName evidence="8 9">Tyrosinase copper-binding domain-containing protein</fullName>
    </recommendedName>
</protein>
<dbReference type="InterPro" id="IPR050316">
    <property type="entry name" value="Tyrosinase/Hemocyanin"/>
</dbReference>
<dbReference type="InterPro" id="IPR002227">
    <property type="entry name" value="Tyrosinase_Cu-bd"/>
</dbReference>